<name>A0A0F4Z7Z9_9PEZI</name>
<keyword evidence="3" id="KW-1185">Reference proteome</keyword>
<gene>
    <name evidence="2" type="ORF">TD95_003732</name>
</gene>
<dbReference type="GO" id="GO:0031505">
    <property type="term" value="P:fungal-type cell wall organization"/>
    <property type="evidence" value="ECO:0007669"/>
    <property type="project" value="TreeGrafter"/>
</dbReference>
<accession>A0A0F4Z7Z9</accession>
<organism evidence="2 3">
    <name type="scientific">Thielaviopsis punctulata</name>
    <dbReference type="NCBI Taxonomy" id="72032"/>
    <lineage>
        <taxon>Eukaryota</taxon>
        <taxon>Fungi</taxon>
        <taxon>Dikarya</taxon>
        <taxon>Ascomycota</taxon>
        <taxon>Pezizomycotina</taxon>
        <taxon>Sordariomycetes</taxon>
        <taxon>Hypocreomycetidae</taxon>
        <taxon>Microascales</taxon>
        <taxon>Ceratocystidaceae</taxon>
        <taxon>Thielaviopsis</taxon>
    </lineage>
</organism>
<evidence type="ECO:0000256" key="1">
    <source>
        <dbReference type="SAM" id="Phobius"/>
    </source>
</evidence>
<feature type="transmembrane region" description="Helical" evidence="1">
    <location>
        <begin position="152"/>
        <end position="174"/>
    </location>
</feature>
<comment type="caution">
    <text evidence="2">The sequence shown here is derived from an EMBL/GenBank/DDBJ whole genome shotgun (WGS) entry which is preliminary data.</text>
</comment>
<sequence>MANLKKGIPLSLAGMILIGTSLLFLWFIILSGIANVTPFNKTYFLRANTSGISGARDTTQWTYFWMCGRNNRNCGSAHAALPFGYAWNSNPTNVPNGLAGSYGNDTTSHHYWYMWRFGWVFFLITLFFETIAFFSSLLACCGRIGSAIASSCTMLALFFYAIAVSLMTATFVQARNRFNDANRSASLGRWAFGFAWGGFAALGLAFLCFGMSFFTSSSRRKSRPTTVTEKRSGNPWRTRNTSAYGEGRRVKNEYV</sequence>
<dbReference type="GO" id="GO:0005938">
    <property type="term" value="C:cell cortex"/>
    <property type="evidence" value="ECO:0007669"/>
    <property type="project" value="TreeGrafter"/>
</dbReference>
<keyword evidence="1" id="KW-0472">Membrane</keyword>
<evidence type="ECO:0000313" key="2">
    <source>
        <dbReference type="EMBL" id="KKA26475.1"/>
    </source>
</evidence>
<dbReference type="Proteomes" id="UP000033483">
    <property type="component" value="Unassembled WGS sequence"/>
</dbReference>
<keyword evidence="1" id="KW-0812">Transmembrane</keyword>
<feature type="transmembrane region" description="Helical" evidence="1">
    <location>
        <begin position="117"/>
        <end position="140"/>
    </location>
</feature>
<dbReference type="OrthoDB" id="5419460at2759"/>
<dbReference type="GO" id="GO:0032185">
    <property type="term" value="P:septin cytoskeleton organization"/>
    <property type="evidence" value="ECO:0007669"/>
    <property type="project" value="TreeGrafter"/>
</dbReference>
<dbReference type="GO" id="GO:0005886">
    <property type="term" value="C:plasma membrane"/>
    <property type="evidence" value="ECO:0007669"/>
    <property type="project" value="InterPro"/>
</dbReference>
<dbReference type="GO" id="GO:0045121">
    <property type="term" value="C:membrane raft"/>
    <property type="evidence" value="ECO:0007669"/>
    <property type="project" value="TreeGrafter"/>
</dbReference>
<evidence type="ECO:0000313" key="3">
    <source>
        <dbReference type="Proteomes" id="UP000033483"/>
    </source>
</evidence>
<keyword evidence="1" id="KW-1133">Transmembrane helix</keyword>
<dbReference type="GO" id="GO:0006897">
    <property type="term" value="P:endocytosis"/>
    <property type="evidence" value="ECO:0007669"/>
    <property type="project" value="TreeGrafter"/>
</dbReference>
<dbReference type="EMBL" id="LAEV01002191">
    <property type="protein sequence ID" value="KKA26475.1"/>
    <property type="molecule type" value="Genomic_DNA"/>
</dbReference>
<reference evidence="2 3" key="1">
    <citation type="submission" date="2015-03" db="EMBL/GenBank/DDBJ databases">
        <authorList>
            <person name="Radwan O."/>
            <person name="Al-Naeli F.A."/>
            <person name="Rendon G.A."/>
            <person name="Fields C."/>
        </authorList>
    </citation>
    <scope>NUCLEOTIDE SEQUENCE [LARGE SCALE GENOMIC DNA]</scope>
    <source>
        <strain evidence="2">CR-DP1</strain>
    </source>
</reference>
<dbReference type="InterPro" id="IPR009571">
    <property type="entry name" value="SUR7/Rim9-like_fungi"/>
</dbReference>
<dbReference type="GO" id="GO:0030866">
    <property type="term" value="P:cortical actin cytoskeleton organization"/>
    <property type="evidence" value="ECO:0007669"/>
    <property type="project" value="TreeGrafter"/>
</dbReference>
<dbReference type="Gene3D" id="1.20.140.150">
    <property type="match status" value="1"/>
</dbReference>
<dbReference type="Pfam" id="PF06687">
    <property type="entry name" value="SUR7"/>
    <property type="match status" value="1"/>
</dbReference>
<feature type="transmembrane region" description="Helical" evidence="1">
    <location>
        <begin position="12"/>
        <end position="34"/>
    </location>
</feature>
<dbReference type="PANTHER" id="PTHR36414:SF1">
    <property type="entry name" value="PROTEIN SUR7"/>
    <property type="match status" value="1"/>
</dbReference>
<protein>
    <submittedName>
        <fullName evidence="2">Uncharacterized protein</fullName>
    </submittedName>
</protein>
<dbReference type="AlphaFoldDB" id="A0A0F4Z7Z9"/>
<feature type="transmembrane region" description="Helical" evidence="1">
    <location>
        <begin position="194"/>
        <end position="214"/>
    </location>
</feature>
<proteinExistence type="predicted"/>
<dbReference type="PANTHER" id="PTHR36414">
    <property type="entry name" value="PROTEIN SUR7"/>
    <property type="match status" value="1"/>
</dbReference>